<evidence type="ECO:0000313" key="6">
    <source>
        <dbReference type="Proteomes" id="UP001206595"/>
    </source>
</evidence>
<dbReference type="PANTHER" id="PTHR10252:SF54">
    <property type="entry name" value="CHROMATIN ACCESSIBILITY COMPLEX PROTEIN 1"/>
    <property type="match status" value="1"/>
</dbReference>
<dbReference type="InterPro" id="IPR050568">
    <property type="entry name" value="Transcr_DNA_Rep_Reg"/>
</dbReference>
<dbReference type="GO" id="GO:0006261">
    <property type="term" value="P:DNA-templated DNA replication"/>
    <property type="evidence" value="ECO:0007669"/>
    <property type="project" value="TreeGrafter"/>
</dbReference>
<evidence type="ECO:0000256" key="1">
    <source>
        <dbReference type="ARBA" id="ARBA00004123"/>
    </source>
</evidence>
<keyword evidence="6" id="KW-1185">Reference proteome</keyword>
<dbReference type="EMBL" id="MU620894">
    <property type="protein sequence ID" value="KAI8583828.1"/>
    <property type="molecule type" value="Genomic_DNA"/>
</dbReference>
<accession>A0AAD5EHB0</accession>
<reference evidence="5" key="1">
    <citation type="submission" date="2021-06" db="EMBL/GenBank/DDBJ databases">
        <authorList>
            <consortium name="DOE Joint Genome Institute"/>
            <person name="Mondo S.J."/>
            <person name="Amses K.R."/>
            <person name="Simmons D.R."/>
            <person name="Longcore J.E."/>
            <person name="Seto K."/>
            <person name="Alves G.H."/>
            <person name="Bonds A.E."/>
            <person name="Quandt C.A."/>
            <person name="Davis W.J."/>
            <person name="Chang Y."/>
            <person name="Letcher P.M."/>
            <person name="Powell M.J."/>
            <person name="Kuo A."/>
            <person name="Labutti K."/>
            <person name="Pangilinan J."/>
            <person name="Andreopoulos W."/>
            <person name="Tritt A."/>
            <person name="Riley R."/>
            <person name="Hundley H."/>
            <person name="Johnson J."/>
            <person name="Lipzen A."/>
            <person name="Barry K."/>
            <person name="Berbee M.L."/>
            <person name="Buchler N.E."/>
            <person name="Grigoriev I.V."/>
            <person name="Spatafora J.W."/>
            <person name="Stajich J.E."/>
            <person name="James T.Y."/>
        </authorList>
    </citation>
    <scope>NUCLEOTIDE SEQUENCE</scope>
    <source>
        <strain evidence="5">AG</strain>
    </source>
</reference>
<feature type="region of interest" description="Disordered" evidence="3">
    <location>
        <begin position="121"/>
        <end position="183"/>
    </location>
</feature>
<dbReference type="Pfam" id="PF00808">
    <property type="entry name" value="CBFD_NFYB_HMF"/>
    <property type="match status" value="1"/>
</dbReference>
<feature type="domain" description="Transcription factor CBF/NF-Y/archaeal histone" evidence="4">
    <location>
        <begin position="26"/>
        <end position="87"/>
    </location>
</feature>
<feature type="compositionally biased region" description="Polar residues" evidence="3">
    <location>
        <begin position="161"/>
        <end position="177"/>
    </location>
</feature>
<dbReference type="InterPro" id="IPR009072">
    <property type="entry name" value="Histone-fold"/>
</dbReference>
<keyword evidence="2" id="KW-0539">Nucleus</keyword>
<dbReference type="PANTHER" id="PTHR10252">
    <property type="entry name" value="HISTONE-LIKE TRANSCRIPTION FACTOR CCAAT-RELATED"/>
    <property type="match status" value="1"/>
</dbReference>
<dbReference type="AlphaFoldDB" id="A0AAD5EHB0"/>
<evidence type="ECO:0000313" key="5">
    <source>
        <dbReference type="EMBL" id="KAI8583828.1"/>
    </source>
</evidence>
<dbReference type="SUPFAM" id="SSF47113">
    <property type="entry name" value="Histone-fold"/>
    <property type="match status" value="1"/>
</dbReference>
<dbReference type="Gene3D" id="1.10.20.10">
    <property type="entry name" value="Histone, subunit A"/>
    <property type="match status" value="1"/>
</dbReference>
<evidence type="ECO:0000259" key="4">
    <source>
        <dbReference type="Pfam" id="PF00808"/>
    </source>
</evidence>
<gene>
    <name evidence="5" type="ORF">K450DRAFT_220160</name>
</gene>
<dbReference type="InterPro" id="IPR003958">
    <property type="entry name" value="CBFA_NFYB_domain"/>
</dbReference>
<dbReference type="GO" id="GO:0046982">
    <property type="term" value="F:protein heterodimerization activity"/>
    <property type="evidence" value="ECO:0007669"/>
    <property type="project" value="InterPro"/>
</dbReference>
<dbReference type="RefSeq" id="XP_051448832.1">
    <property type="nucleotide sequence ID" value="XM_051585502.1"/>
</dbReference>
<dbReference type="GO" id="GO:0008623">
    <property type="term" value="C:CHRAC"/>
    <property type="evidence" value="ECO:0007669"/>
    <property type="project" value="TreeGrafter"/>
</dbReference>
<protein>
    <recommendedName>
        <fullName evidence="4">Transcription factor CBF/NF-Y/archaeal histone domain-containing protein</fullName>
    </recommendedName>
</protein>
<comment type="subcellular location">
    <subcellularLocation>
        <location evidence="1">Nucleus</location>
    </subcellularLocation>
</comment>
<comment type="caution">
    <text evidence="5">The sequence shown here is derived from an EMBL/GenBank/DDBJ whole genome shotgun (WGS) entry which is preliminary data.</text>
</comment>
<sequence length="183" mass="20137">MQPSMPSADSPTPTASKIERAAGTTFLPIARVKRIIKEDKDVSLINAEATFCVAYATELFMEYLANEGFAKAKKEKRKTVYYKDLVASVVSEVDQFEFLEDVIPQTMPLKSALERRREALDDAEYQGESNQLTKKSTGEGAADTESNGMAEDTQMADDDSGLQNIDQSETAPAQESSDMMVES</sequence>
<evidence type="ECO:0000256" key="3">
    <source>
        <dbReference type="SAM" id="MobiDB-lite"/>
    </source>
</evidence>
<dbReference type="GeneID" id="75910850"/>
<reference evidence="5" key="2">
    <citation type="journal article" date="2022" name="Proc. Natl. Acad. Sci. U.S.A.">
        <title>Diploid-dominant life cycles characterize the early evolution of Fungi.</title>
        <authorList>
            <person name="Amses K.R."/>
            <person name="Simmons D.R."/>
            <person name="Longcore J.E."/>
            <person name="Mondo S.J."/>
            <person name="Seto K."/>
            <person name="Jeronimo G.H."/>
            <person name="Bonds A.E."/>
            <person name="Quandt C.A."/>
            <person name="Davis W.J."/>
            <person name="Chang Y."/>
            <person name="Federici B.A."/>
            <person name="Kuo A."/>
            <person name="LaButti K."/>
            <person name="Pangilinan J."/>
            <person name="Andreopoulos W."/>
            <person name="Tritt A."/>
            <person name="Riley R."/>
            <person name="Hundley H."/>
            <person name="Johnson J."/>
            <person name="Lipzen A."/>
            <person name="Barry K."/>
            <person name="Lang B.F."/>
            <person name="Cuomo C.A."/>
            <person name="Buchler N.E."/>
            <person name="Grigoriev I.V."/>
            <person name="Spatafora J.W."/>
            <person name="Stajich J.E."/>
            <person name="James T.Y."/>
        </authorList>
    </citation>
    <scope>NUCLEOTIDE SEQUENCE</scope>
    <source>
        <strain evidence="5">AG</strain>
    </source>
</reference>
<evidence type="ECO:0000256" key="2">
    <source>
        <dbReference type="ARBA" id="ARBA00023242"/>
    </source>
</evidence>
<dbReference type="CDD" id="cd23645">
    <property type="entry name" value="HFD_Dpb3-like"/>
    <property type="match status" value="1"/>
</dbReference>
<organism evidence="5 6">
    <name type="scientific">Umbelopsis ramanniana AG</name>
    <dbReference type="NCBI Taxonomy" id="1314678"/>
    <lineage>
        <taxon>Eukaryota</taxon>
        <taxon>Fungi</taxon>
        <taxon>Fungi incertae sedis</taxon>
        <taxon>Mucoromycota</taxon>
        <taxon>Mucoromycotina</taxon>
        <taxon>Umbelopsidomycetes</taxon>
        <taxon>Umbelopsidales</taxon>
        <taxon>Umbelopsidaceae</taxon>
        <taxon>Umbelopsis</taxon>
    </lineage>
</organism>
<dbReference type="Proteomes" id="UP001206595">
    <property type="component" value="Unassembled WGS sequence"/>
</dbReference>
<proteinExistence type="predicted"/>
<name>A0AAD5EHB0_UMBRA</name>